<comment type="similarity">
    <text evidence="2">Belongs to the NAD(P)-dependent epimerase/dehydratase family. GDP-mannose 4,6-dehydratase subfamily.</text>
</comment>
<dbReference type="Proteomes" id="UP000263268">
    <property type="component" value="Unassembled WGS sequence"/>
</dbReference>
<evidence type="ECO:0000313" key="6">
    <source>
        <dbReference type="EMBL" id="HCY80886.1"/>
    </source>
</evidence>
<evidence type="ECO:0000256" key="2">
    <source>
        <dbReference type="ARBA" id="ARBA00009263"/>
    </source>
</evidence>
<evidence type="ECO:0000313" key="7">
    <source>
        <dbReference type="Proteomes" id="UP000263268"/>
    </source>
</evidence>
<dbReference type="SUPFAM" id="SSF51735">
    <property type="entry name" value="NAD(P)-binding Rossmann-fold domains"/>
    <property type="match status" value="1"/>
</dbReference>
<dbReference type="GO" id="GO:0042351">
    <property type="term" value="P:'de novo' GDP-L-fucose biosynthetic process"/>
    <property type="evidence" value="ECO:0007669"/>
    <property type="project" value="TreeGrafter"/>
</dbReference>
<proteinExistence type="inferred from homology"/>
<evidence type="ECO:0000256" key="1">
    <source>
        <dbReference type="ARBA" id="ARBA00001937"/>
    </source>
</evidence>
<dbReference type="AlphaFoldDB" id="A0A3D6BNR5"/>
<dbReference type="InterPro" id="IPR036291">
    <property type="entry name" value="NAD(P)-bd_dom_sf"/>
</dbReference>
<accession>A0A3D6BNR5</accession>
<comment type="caution">
    <text evidence="6">The sequence shown here is derived from an EMBL/GenBank/DDBJ whole genome shotgun (WGS) entry which is preliminary data.</text>
</comment>
<evidence type="ECO:0000256" key="4">
    <source>
        <dbReference type="ARBA" id="ARBA00023239"/>
    </source>
</evidence>
<dbReference type="PANTHER" id="PTHR43715:SF1">
    <property type="entry name" value="GDP-MANNOSE 4,6 DEHYDRATASE"/>
    <property type="match status" value="1"/>
</dbReference>
<dbReference type="Gene3D" id="3.90.25.10">
    <property type="entry name" value="UDP-galactose 4-epimerase, domain 1"/>
    <property type="match status" value="1"/>
</dbReference>
<dbReference type="InterPro" id="IPR006368">
    <property type="entry name" value="GDP_Man_deHydtase"/>
</dbReference>
<feature type="non-terminal residue" evidence="6">
    <location>
        <position position="1"/>
    </location>
</feature>
<dbReference type="EMBL" id="DPRK01000072">
    <property type="protein sequence ID" value="HCY80886.1"/>
    <property type="molecule type" value="Genomic_DNA"/>
</dbReference>
<sequence length="121" mass="13964">SDSEDFIRGVWLMLNQSQPKDYILSSNETHSIREFIELAFDAAGFHDTDTEWRGEGLEEEYVCNIGNKWVTLVKINPKFFRPAEVDLLLGDSNPIREELGWSPKVSFDKLVHKMVKFDLDG</sequence>
<dbReference type="GO" id="GO:0008446">
    <property type="term" value="F:GDP-mannose 4,6-dehydratase activity"/>
    <property type="evidence" value="ECO:0007669"/>
    <property type="project" value="UniProtKB-EC"/>
</dbReference>
<dbReference type="Pfam" id="PF16363">
    <property type="entry name" value="GDP_Man_Dehyd"/>
    <property type="match status" value="1"/>
</dbReference>
<protein>
    <recommendedName>
        <fullName evidence="3">GDP-mannose 4,6-dehydratase</fullName>
        <ecNumber evidence="3">4.2.1.47</ecNumber>
    </recommendedName>
</protein>
<name>A0A3D6BNR5_9FLAO</name>
<dbReference type="EC" id="4.2.1.47" evidence="3"/>
<dbReference type="Gene3D" id="3.40.50.720">
    <property type="entry name" value="NAD(P)-binding Rossmann-like Domain"/>
    <property type="match status" value="1"/>
</dbReference>
<feature type="domain" description="NAD(P)-binding" evidence="5">
    <location>
        <begin position="4"/>
        <end position="114"/>
    </location>
</feature>
<evidence type="ECO:0000259" key="5">
    <source>
        <dbReference type="Pfam" id="PF16363"/>
    </source>
</evidence>
<evidence type="ECO:0000256" key="3">
    <source>
        <dbReference type="ARBA" id="ARBA00011989"/>
    </source>
</evidence>
<organism evidence="6 7">
    <name type="scientific">Xanthomarina gelatinilytica</name>
    <dbReference type="NCBI Taxonomy" id="1137281"/>
    <lineage>
        <taxon>Bacteria</taxon>
        <taxon>Pseudomonadati</taxon>
        <taxon>Bacteroidota</taxon>
        <taxon>Flavobacteriia</taxon>
        <taxon>Flavobacteriales</taxon>
        <taxon>Flavobacteriaceae</taxon>
        <taxon>Xanthomarina</taxon>
    </lineage>
</organism>
<dbReference type="InterPro" id="IPR016040">
    <property type="entry name" value="NAD(P)-bd_dom"/>
</dbReference>
<reference evidence="6 7" key="1">
    <citation type="journal article" date="2018" name="Nat. Biotechnol.">
        <title>A standardized bacterial taxonomy based on genome phylogeny substantially revises the tree of life.</title>
        <authorList>
            <person name="Parks D.H."/>
            <person name="Chuvochina M."/>
            <person name="Waite D.W."/>
            <person name="Rinke C."/>
            <person name="Skarshewski A."/>
            <person name="Chaumeil P.A."/>
            <person name="Hugenholtz P."/>
        </authorList>
    </citation>
    <scope>NUCLEOTIDE SEQUENCE [LARGE SCALE GENOMIC DNA]</scope>
    <source>
        <strain evidence="6">UBA10227</strain>
    </source>
</reference>
<gene>
    <name evidence="6" type="ORF">DHV22_04400</name>
</gene>
<keyword evidence="4" id="KW-0456">Lyase</keyword>
<comment type="cofactor">
    <cofactor evidence="1">
        <name>NADP(+)</name>
        <dbReference type="ChEBI" id="CHEBI:58349"/>
    </cofactor>
</comment>
<dbReference type="PANTHER" id="PTHR43715">
    <property type="entry name" value="GDP-MANNOSE 4,6-DEHYDRATASE"/>
    <property type="match status" value="1"/>
</dbReference>